<evidence type="ECO:0000313" key="11">
    <source>
        <dbReference type="Proteomes" id="UP000184330"/>
    </source>
</evidence>
<feature type="compositionally biased region" description="Low complexity" evidence="8">
    <location>
        <begin position="848"/>
        <end position="863"/>
    </location>
</feature>
<evidence type="ECO:0000256" key="2">
    <source>
        <dbReference type="ARBA" id="ARBA00022676"/>
    </source>
</evidence>
<dbReference type="STRING" id="576137.A0A1L7XD58"/>
<feature type="compositionally biased region" description="Polar residues" evidence="8">
    <location>
        <begin position="552"/>
        <end position="576"/>
    </location>
</feature>
<accession>A0A1L7XD58</accession>
<feature type="transmembrane region" description="Helical" evidence="9">
    <location>
        <begin position="964"/>
        <end position="984"/>
    </location>
</feature>
<feature type="compositionally biased region" description="Low complexity" evidence="8">
    <location>
        <begin position="788"/>
        <end position="799"/>
    </location>
</feature>
<feature type="region of interest" description="Disordered" evidence="8">
    <location>
        <begin position="269"/>
        <end position="312"/>
    </location>
</feature>
<feature type="compositionally biased region" description="Low complexity" evidence="8">
    <location>
        <begin position="621"/>
        <end position="637"/>
    </location>
</feature>
<feature type="compositionally biased region" description="Polar residues" evidence="8">
    <location>
        <begin position="829"/>
        <end position="847"/>
    </location>
</feature>
<feature type="compositionally biased region" description="Low complexity" evidence="8">
    <location>
        <begin position="769"/>
        <end position="779"/>
    </location>
</feature>
<dbReference type="SUPFAM" id="SSF53448">
    <property type="entry name" value="Nucleotide-diphospho-sugar transferases"/>
    <property type="match status" value="1"/>
</dbReference>
<feature type="compositionally biased region" description="Polar residues" evidence="8">
    <location>
        <begin position="292"/>
        <end position="302"/>
    </location>
</feature>
<feature type="transmembrane region" description="Helical" evidence="9">
    <location>
        <begin position="327"/>
        <end position="346"/>
    </location>
</feature>
<feature type="compositionally biased region" description="Low complexity" evidence="8">
    <location>
        <begin position="746"/>
        <end position="758"/>
    </location>
</feature>
<feature type="transmembrane region" description="Helical" evidence="9">
    <location>
        <begin position="1358"/>
        <end position="1375"/>
    </location>
</feature>
<feature type="compositionally biased region" description="Basic and acidic residues" evidence="8">
    <location>
        <begin position="577"/>
        <end position="586"/>
    </location>
</feature>
<evidence type="ECO:0000256" key="6">
    <source>
        <dbReference type="ARBA" id="ARBA00023136"/>
    </source>
</evidence>
<feature type="compositionally biased region" description="Low complexity" evidence="8">
    <location>
        <begin position="442"/>
        <end position="454"/>
    </location>
</feature>
<keyword evidence="3" id="KW-0808">Transferase</keyword>
<organism evidence="10 11">
    <name type="scientific">Phialocephala subalpina</name>
    <dbReference type="NCBI Taxonomy" id="576137"/>
    <lineage>
        <taxon>Eukaryota</taxon>
        <taxon>Fungi</taxon>
        <taxon>Dikarya</taxon>
        <taxon>Ascomycota</taxon>
        <taxon>Pezizomycotina</taxon>
        <taxon>Leotiomycetes</taxon>
        <taxon>Helotiales</taxon>
        <taxon>Mollisiaceae</taxon>
        <taxon>Phialocephala</taxon>
        <taxon>Phialocephala fortinii species complex</taxon>
    </lineage>
</organism>
<feature type="compositionally biased region" description="Low complexity" evidence="8">
    <location>
        <begin position="600"/>
        <end position="613"/>
    </location>
</feature>
<sequence length="1465" mass="158908">MSGVSFPTNVLQWIYVGISSATVVRLWDGRPNVLGGALSVTGFVGITLLGVVWIFLREFFTVIINILNWLLSFGGNVARIPAFEYWLGIYENLDQSTFIVLVLLICLCVAVATHFHYMAKTRRGRGILRARAEAPAPTQQPIAPAQQPEPAPETPPGTPPLVFVGKPTGNFFKGSLPSSPTQLLDRPQAPISTSNSPKQVPMTPPAATRAAGTLKIPAKRPDGNAVHRQFSPLILSPTSWIAQDFVNPIVDRIRGLGYKIFGVTAPGSPRPTVSRTLPRSDEHDYTSDESDSGNNGPSNNTPRPAHNIPNGTASPVKAASSFGLMKAAFLLFVFAISLVWYGTSIWDNKTSIFKTSTPSVSSASVSPISKAPTTFHIEWPEDIQPSEIKVAFETTTGSEHISVVEVKESASAAPGAGFEPTPFEGKSPAKISAKETSSTKDSASSAVEVSTEAKSSTKEPVFSEEKVPSATKDQSSEKAPSKDTATSEIPKVSTSSKRSRVAWGKKTSQTPEVSKEPLASTEKASSENVPTSDPVKSSGSSLASRITHFLTRKNSTSEVKTQSGSKLDTGSVNPPTESDRVQDAFKKIMPSKLWSSMWGTATQSSSHKTSSAKKAPETTSDEASPSSQSATSETAASKRSTSGKSLAEILSSKAEASKESAEEKVTYGPSTSKTSKVAAPKKVSSAEKKQSTSGQEPLPEVVISEAAASKESAAEEKVTVEPSTSTVATSKGWFGKPSTSEKDLAELLSSKAAASQKSVVEEDTTYGPSTSKTTTSKKVSAAKKKASVEATSESAASKESTSEKKSTSLPSTSKAASKQSTAEKEASVEATSDIKSVEVSSATQASESEAVTSPPATTPVTPEYHGYVDTYQPLWDRWLWPNAATKSRPAKVPLVAQASQIESGTSSPATTQGNWWNEENADIYEPAFHQSIKSALESIKKAFHGPDPEEPCSATNKRSCGSSVLVNAVYVASIFIVAIFAHYITQFVRGVAPTPFGVFSSILMYQPVFWGIIFSLGRFMPFPFGYIVSQIQYHWYNNRLFVYFLILASIKAFKGFVHIISYYFYTRPAKSPLSPTVTPDDVTVIVPSIGDFGEDFQVTIKTILANKPKHLVIATVDVDMVKKLKSKVLDTLPRAIMGNTKITIDMTMVSNKRSQFLSAVNQSETSIVCYADDHVVWPATFLKSALAPFEDPHTGMVGTVKAVERVRNKGVVVSFLNYIGCIYLERHNFECTATHNIDGGVFVISGRTGLIRREILANLDFRTGMLNEYFKFGPLKATEAMKPDDDNYMTRYCLRNGWKTVFHNDPLACIGTSIGVDEQDGSVTKKFTNQLVRWARTTWRSNLVSLFQDRICWKVHPWTTYAMFISSFINLAIIYDPLMLAFLYFSCATTSQHFCGAVFWLFLSKLVKPLQHMFREPKDIIWLPFGIFFGYLHSGIRLYALFTMTNVGWGGRTIANHGAAAPAAP</sequence>
<feature type="compositionally biased region" description="Polar residues" evidence="8">
    <location>
        <begin position="522"/>
        <end position="544"/>
    </location>
</feature>
<dbReference type="InterPro" id="IPR029044">
    <property type="entry name" value="Nucleotide-diphossugar_trans"/>
</dbReference>
<feature type="transmembrane region" description="Helical" evidence="9">
    <location>
        <begin position="62"/>
        <end position="78"/>
    </location>
</feature>
<feature type="transmembrane region" description="Helical" evidence="9">
    <location>
        <begin position="1040"/>
        <end position="1065"/>
    </location>
</feature>
<dbReference type="EMBL" id="FJOG01000022">
    <property type="protein sequence ID" value="CZR62965.1"/>
    <property type="molecule type" value="Genomic_DNA"/>
</dbReference>
<evidence type="ECO:0000313" key="10">
    <source>
        <dbReference type="EMBL" id="CZR62965.1"/>
    </source>
</evidence>
<dbReference type="PANTHER" id="PTHR47844:SF1">
    <property type="entry name" value="EXOSTOSIN-LIKE 2"/>
    <property type="match status" value="1"/>
</dbReference>
<keyword evidence="5 9" id="KW-1133">Transmembrane helix</keyword>
<comment type="subcellular location">
    <subcellularLocation>
        <location evidence="1">Membrane</location>
    </subcellularLocation>
</comment>
<feature type="compositionally biased region" description="Basic and acidic residues" evidence="8">
    <location>
        <begin position="455"/>
        <end position="467"/>
    </location>
</feature>
<dbReference type="PANTHER" id="PTHR47844">
    <property type="entry name" value="SYNTHASE CPS1, PUTATIVE (AFU_ORTHOLOGUE AFUA_7G02500)-RELATED"/>
    <property type="match status" value="1"/>
</dbReference>
<keyword evidence="7" id="KW-0325">Glycoprotein</keyword>
<evidence type="ECO:0000256" key="9">
    <source>
        <dbReference type="SAM" id="Phobius"/>
    </source>
</evidence>
<evidence type="ECO:0000256" key="4">
    <source>
        <dbReference type="ARBA" id="ARBA00022692"/>
    </source>
</evidence>
<evidence type="ECO:0008006" key="12">
    <source>
        <dbReference type="Google" id="ProtNLM"/>
    </source>
</evidence>
<keyword evidence="6 9" id="KW-0472">Membrane</keyword>
<dbReference type="Pfam" id="PF13641">
    <property type="entry name" value="Glyco_tranf_2_3"/>
    <property type="match status" value="1"/>
</dbReference>
<feature type="transmembrane region" description="Helical" evidence="9">
    <location>
        <begin position="33"/>
        <end position="55"/>
    </location>
</feature>
<dbReference type="Gene3D" id="3.90.550.10">
    <property type="entry name" value="Spore Coat Polysaccharide Biosynthesis Protein SpsA, Chain A"/>
    <property type="match status" value="1"/>
</dbReference>
<feature type="compositionally biased region" description="Low complexity" evidence="8">
    <location>
        <begin position="700"/>
        <end position="711"/>
    </location>
</feature>
<feature type="compositionally biased region" description="Low complexity" evidence="8">
    <location>
        <begin position="133"/>
        <end position="146"/>
    </location>
</feature>
<evidence type="ECO:0000256" key="3">
    <source>
        <dbReference type="ARBA" id="ARBA00022679"/>
    </source>
</evidence>
<keyword evidence="11" id="KW-1185">Reference proteome</keyword>
<gene>
    <name evidence="10" type="ORF">PAC_12862</name>
</gene>
<name>A0A1L7XD58_9HELO</name>
<feature type="region of interest" description="Disordered" evidence="8">
    <location>
        <begin position="133"/>
        <end position="160"/>
    </location>
</feature>
<feature type="transmembrane region" description="Helical" evidence="9">
    <location>
        <begin position="98"/>
        <end position="119"/>
    </location>
</feature>
<keyword evidence="2" id="KW-0328">Glycosyltransferase</keyword>
<feature type="compositionally biased region" description="Pro residues" evidence="8">
    <location>
        <begin position="147"/>
        <end position="159"/>
    </location>
</feature>
<feature type="transmembrane region" description="Helical" evidence="9">
    <location>
        <begin position="996"/>
        <end position="1020"/>
    </location>
</feature>
<feature type="region of interest" description="Disordered" evidence="8">
    <location>
        <begin position="175"/>
        <end position="205"/>
    </location>
</feature>
<feature type="transmembrane region" description="Helical" evidence="9">
    <location>
        <begin position="1381"/>
        <end position="1402"/>
    </location>
</feature>
<evidence type="ECO:0000256" key="7">
    <source>
        <dbReference type="ARBA" id="ARBA00023180"/>
    </source>
</evidence>
<dbReference type="Proteomes" id="UP000184330">
    <property type="component" value="Unassembled WGS sequence"/>
</dbReference>
<dbReference type="GO" id="GO:0016757">
    <property type="term" value="F:glycosyltransferase activity"/>
    <property type="evidence" value="ECO:0007669"/>
    <property type="project" value="UniProtKB-KW"/>
</dbReference>
<evidence type="ECO:0000256" key="8">
    <source>
        <dbReference type="SAM" id="MobiDB-lite"/>
    </source>
</evidence>
<evidence type="ECO:0000256" key="5">
    <source>
        <dbReference type="ARBA" id="ARBA00022989"/>
    </source>
</evidence>
<feature type="region of interest" description="Disordered" evidence="8">
    <location>
        <begin position="413"/>
        <end position="865"/>
    </location>
</feature>
<dbReference type="OrthoDB" id="2849215at2759"/>
<feature type="compositionally biased region" description="Basic and acidic residues" evidence="8">
    <location>
        <begin position="655"/>
        <end position="665"/>
    </location>
</feature>
<reference evidence="10 11" key="1">
    <citation type="submission" date="2016-03" db="EMBL/GenBank/DDBJ databases">
        <authorList>
            <person name="Ploux O."/>
        </authorList>
    </citation>
    <scope>NUCLEOTIDE SEQUENCE [LARGE SCALE GENOMIC DNA]</scope>
    <source>
        <strain evidence="10 11">UAMH 11012</strain>
    </source>
</reference>
<proteinExistence type="predicted"/>
<keyword evidence="4 9" id="KW-0812">Transmembrane</keyword>
<evidence type="ECO:0000256" key="1">
    <source>
        <dbReference type="ARBA" id="ARBA00004370"/>
    </source>
</evidence>
<protein>
    <recommendedName>
        <fullName evidence="12">Glycosyltransferase family 2 protein</fullName>
    </recommendedName>
</protein>
<feature type="compositionally biased region" description="Low complexity" evidence="8">
    <location>
        <begin position="807"/>
        <end position="820"/>
    </location>
</feature>
<dbReference type="GO" id="GO:0016020">
    <property type="term" value="C:membrane"/>
    <property type="evidence" value="ECO:0007669"/>
    <property type="project" value="UniProtKB-SubCell"/>
</dbReference>
<dbReference type="InterPro" id="IPR052427">
    <property type="entry name" value="Glycosyltrans_GT2/GT47"/>
</dbReference>
<feature type="transmembrane region" description="Helical" evidence="9">
    <location>
        <begin position="1422"/>
        <end position="1442"/>
    </location>
</feature>
<feature type="compositionally biased region" description="Polar residues" evidence="8">
    <location>
        <begin position="483"/>
        <end position="496"/>
    </location>
</feature>